<protein>
    <submittedName>
        <fullName evidence="2">Uncharacterized protein</fullName>
    </submittedName>
</protein>
<dbReference type="AlphaFoldDB" id="A0A5S4X0D6"/>
<name>A0A5S4X0D6_9BRAD</name>
<organism evidence="2 3">
    <name type="scientific">Bradyrhizobium cytisi</name>
    <dbReference type="NCBI Taxonomy" id="515489"/>
    <lineage>
        <taxon>Bacteria</taxon>
        <taxon>Pseudomonadati</taxon>
        <taxon>Pseudomonadota</taxon>
        <taxon>Alphaproteobacteria</taxon>
        <taxon>Hyphomicrobiales</taxon>
        <taxon>Nitrobacteraceae</taxon>
        <taxon>Bradyrhizobium</taxon>
    </lineage>
</organism>
<comment type="caution">
    <text evidence="2">The sequence shown here is derived from an EMBL/GenBank/DDBJ whole genome shotgun (WGS) entry which is preliminary data.</text>
</comment>
<keyword evidence="1" id="KW-0812">Transmembrane</keyword>
<evidence type="ECO:0000313" key="3">
    <source>
        <dbReference type="Proteomes" id="UP000324853"/>
    </source>
</evidence>
<gene>
    <name evidence="2" type="ORF">FXB38_02785</name>
</gene>
<accession>A0A5S4X0D6</accession>
<keyword evidence="1" id="KW-1133">Transmembrane helix</keyword>
<sequence length="83" mass="9738">MPLDIAGCNTRQIFNRPQAPCIDRESESRSVLMIPLLLNFLTVFFIIAGLVLLWMNLRASRRNRINITQQKHREQTKPDQFQN</sequence>
<dbReference type="Proteomes" id="UP000324853">
    <property type="component" value="Unassembled WGS sequence"/>
</dbReference>
<feature type="transmembrane region" description="Helical" evidence="1">
    <location>
        <begin position="32"/>
        <end position="55"/>
    </location>
</feature>
<proteinExistence type="predicted"/>
<dbReference type="EMBL" id="VSSR01000006">
    <property type="protein sequence ID" value="TYL87727.1"/>
    <property type="molecule type" value="Genomic_DNA"/>
</dbReference>
<reference evidence="2 3" key="1">
    <citation type="submission" date="2019-08" db="EMBL/GenBank/DDBJ databases">
        <title>Bradyrhizobium hipponensis sp. nov., a rhizobium isolated from a Lupinus angustifolius root nodule in Tunisia.</title>
        <authorList>
            <person name="Off K."/>
            <person name="Rejili M."/>
            <person name="Mars M."/>
            <person name="Brachmann A."/>
            <person name="Marin M."/>
        </authorList>
    </citation>
    <scope>NUCLEOTIDE SEQUENCE [LARGE SCALE GENOMIC DNA]</scope>
    <source>
        <strain evidence="2 3">CTAW11</strain>
    </source>
</reference>
<evidence type="ECO:0000313" key="2">
    <source>
        <dbReference type="EMBL" id="TYL87727.1"/>
    </source>
</evidence>
<evidence type="ECO:0000256" key="1">
    <source>
        <dbReference type="SAM" id="Phobius"/>
    </source>
</evidence>
<keyword evidence="3" id="KW-1185">Reference proteome</keyword>
<keyword evidence="1" id="KW-0472">Membrane</keyword>